<name>A0ABT1IFI7_9PSEU</name>
<dbReference type="Proteomes" id="UP001205185">
    <property type="component" value="Unassembled WGS sequence"/>
</dbReference>
<keyword evidence="2" id="KW-1185">Reference proteome</keyword>
<sequence>MRRSCAAVFGALAKWGWQQEGTWSIPCRDRAGHRASIQVAIAPAGVVVTSSAPGPWVIDPLRVGRLRAALRDAALTFAALEDRPEAS</sequence>
<organism evidence="1 2">
    <name type="scientific">Actinokineospora diospyrosa</name>
    <dbReference type="NCBI Taxonomy" id="103728"/>
    <lineage>
        <taxon>Bacteria</taxon>
        <taxon>Bacillati</taxon>
        <taxon>Actinomycetota</taxon>
        <taxon>Actinomycetes</taxon>
        <taxon>Pseudonocardiales</taxon>
        <taxon>Pseudonocardiaceae</taxon>
        <taxon>Actinokineospora</taxon>
    </lineage>
</organism>
<dbReference type="EMBL" id="JAMTCO010000009">
    <property type="protein sequence ID" value="MCP2271311.1"/>
    <property type="molecule type" value="Genomic_DNA"/>
</dbReference>
<gene>
    <name evidence="1" type="ORF">LV75_003825</name>
</gene>
<comment type="caution">
    <text evidence="1">The sequence shown here is derived from an EMBL/GenBank/DDBJ whole genome shotgun (WGS) entry which is preliminary data.</text>
</comment>
<evidence type="ECO:0000313" key="2">
    <source>
        <dbReference type="Proteomes" id="UP001205185"/>
    </source>
</evidence>
<dbReference type="RefSeq" id="WP_253888261.1">
    <property type="nucleotide sequence ID" value="NZ_BAAAVB010000027.1"/>
</dbReference>
<evidence type="ECO:0008006" key="3">
    <source>
        <dbReference type="Google" id="ProtNLM"/>
    </source>
</evidence>
<accession>A0ABT1IFI7</accession>
<protein>
    <recommendedName>
        <fullName evidence="3">Immunity protein 53 of polymorphic toxin system</fullName>
    </recommendedName>
</protein>
<proteinExistence type="predicted"/>
<evidence type="ECO:0000313" key="1">
    <source>
        <dbReference type="EMBL" id="MCP2271311.1"/>
    </source>
</evidence>
<reference evidence="1 2" key="1">
    <citation type="submission" date="2022-06" db="EMBL/GenBank/DDBJ databases">
        <title>Genomic Encyclopedia of Archaeal and Bacterial Type Strains, Phase II (KMG-II): from individual species to whole genera.</title>
        <authorList>
            <person name="Goeker M."/>
        </authorList>
    </citation>
    <scope>NUCLEOTIDE SEQUENCE [LARGE SCALE GENOMIC DNA]</scope>
    <source>
        <strain evidence="1 2">DSM 44255</strain>
    </source>
</reference>